<name>A0ABQ9XE81_9EUKA</name>
<feature type="region of interest" description="Disordered" evidence="1">
    <location>
        <begin position="1306"/>
        <end position="1444"/>
    </location>
</feature>
<reference evidence="3 4" key="1">
    <citation type="journal article" date="2022" name="bioRxiv">
        <title>Genomics of Preaxostyla Flagellates Illuminates Evolutionary Transitions and the Path Towards Mitochondrial Loss.</title>
        <authorList>
            <person name="Novak L.V.F."/>
            <person name="Treitli S.C."/>
            <person name="Pyrih J."/>
            <person name="Halakuc P."/>
            <person name="Pipaliya S.V."/>
            <person name="Vacek V."/>
            <person name="Brzon O."/>
            <person name="Soukal P."/>
            <person name="Eme L."/>
            <person name="Dacks J.B."/>
            <person name="Karnkowska A."/>
            <person name="Elias M."/>
            <person name="Hampl V."/>
        </authorList>
    </citation>
    <scope>NUCLEOTIDE SEQUENCE [LARGE SCALE GENOMIC DNA]</scope>
    <source>
        <strain evidence="3">NAU3</strain>
        <tissue evidence="3">Gut</tissue>
    </source>
</reference>
<feature type="transmembrane region" description="Helical" evidence="2">
    <location>
        <begin position="1091"/>
        <end position="1116"/>
    </location>
</feature>
<gene>
    <name evidence="3" type="ORF">BLNAU_14302</name>
</gene>
<evidence type="ECO:0008006" key="5">
    <source>
        <dbReference type="Google" id="ProtNLM"/>
    </source>
</evidence>
<comment type="caution">
    <text evidence="3">The sequence shown here is derived from an EMBL/GenBank/DDBJ whole genome shotgun (WGS) entry which is preliminary data.</text>
</comment>
<organism evidence="3 4">
    <name type="scientific">Blattamonas nauphoetae</name>
    <dbReference type="NCBI Taxonomy" id="2049346"/>
    <lineage>
        <taxon>Eukaryota</taxon>
        <taxon>Metamonada</taxon>
        <taxon>Preaxostyla</taxon>
        <taxon>Oxymonadida</taxon>
        <taxon>Blattamonas</taxon>
    </lineage>
</organism>
<keyword evidence="4" id="KW-1185">Reference proteome</keyword>
<proteinExistence type="predicted"/>
<feature type="compositionally biased region" description="Basic residues" evidence="1">
    <location>
        <begin position="1371"/>
        <end position="1384"/>
    </location>
</feature>
<feature type="region of interest" description="Disordered" evidence="1">
    <location>
        <begin position="1242"/>
        <end position="1262"/>
    </location>
</feature>
<evidence type="ECO:0000256" key="2">
    <source>
        <dbReference type="SAM" id="Phobius"/>
    </source>
</evidence>
<feature type="compositionally biased region" description="Low complexity" evidence="1">
    <location>
        <begin position="1345"/>
        <end position="1359"/>
    </location>
</feature>
<accession>A0ABQ9XE81</accession>
<evidence type="ECO:0000256" key="1">
    <source>
        <dbReference type="SAM" id="MobiDB-lite"/>
    </source>
</evidence>
<keyword evidence="2" id="KW-0472">Membrane</keyword>
<dbReference type="EMBL" id="JARBJD010000130">
    <property type="protein sequence ID" value="KAK2950773.1"/>
    <property type="molecule type" value="Genomic_DNA"/>
</dbReference>
<evidence type="ECO:0000313" key="4">
    <source>
        <dbReference type="Proteomes" id="UP001281761"/>
    </source>
</evidence>
<keyword evidence="2" id="KW-0812">Transmembrane</keyword>
<evidence type="ECO:0000313" key="3">
    <source>
        <dbReference type="EMBL" id="KAK2950773.1"/>
    </source>
</evidence>
<protein>
    <recommendedName>
        <fullName evidence="5">B box-type domain-containing protein</fullName>
    </recommendedName>
</protein>
<feature type="compositionally biased region" description="Basic and acidic residues" evidence="1">
    <location>
        <begin position="1242"/>
        <end position="1251"/>
    </location>
</feature>
<sequence length="1813" mass="202526">MLIEDIYSFNTDFECTYEYNPAVAPTAFDLRSSVLLSKKKDLALIHNSDMTNVSATQRNTQFIMTRFIEWTFHFMTNDSSQCQPSLGVYVSGMSDSAYTLRASTSWTGPYFLIESWIGQDNTADHSFCSQIDDERGVFISLAETINHWRFGLRVVKIIDDSLIVDLFFTLGTKKWTFFSNDTIHGHHLVLPWRSLTHLAVMGNKGSLYFFVNGSEIGSFSNLRWTDLPTTSDTSQNYTAILFGADVQAPFYFLESTETVCFRRFLGYGDECNFFALNKSLSGLDTPLKRSLRTGFHQTRFTRYTFASSFLGKETTRSSQTEQCSTNGLSKGIVDSLPTNVCPKGTSEIDHGCATNLSTSLVTTIMESVQDSIESSSHTEASLSAYHERLTQTVRQIWLPPIQSEPKTLIYFPSLLEATLGCTGNIYTEVDTTICPGRPTHGTHPSLCSCPSDSIATWGDDRSHYLNILVSSASPNFISPIEGINITTLNSDFQEVINEGAEAVCDERMESVCSRFPPHVTYESMAAQLNSERFTSQARYRHSPHSYRYKSQPSLINKTSQNNETINTYLISFFYKTMPPITSIALVRNSLAFSSPITWSAFLSVAEPPQLSQFPSSLHKFLLGVPIILDAKMDGSVGPAQKSFVNDRSDEKSYEPLKSSSSPFIAWGKDLLVEHIKQNLKANQTKTVVLAYSSQSISISAAFSMVSGILAHSVGINTTLSSPYTINPAVNAFLQSGFGIRCSSCPSIAPLSKLPRSKLSHCVGPIGLNRDLLFPPMEDDLFGEVPVILNDETIIATGGEVSVDWNGLGTIAPTIRTKSEKMEWEDLLIISNPHNGSLIVTIEPTRDNTEFSIDEIMDTAPYVTITRGTASTTVSRTMISTTIVHRHPSVLSFSIAKGCTVRARVEKNIVLDEISRVWRGSEISETFQTRNMANAPTLNTIATVSPSITVEITNPNTLPTLTLFNTSTDDEERTEPSCIIDGVKYYLYDPSSPPKASVADLICALTVPPSDFYNTQHLGETSVSLEDKTFLFKSNVVCSTVHWANEGYWKAQNYAPSFSRAYDPHSRSLRDFLISRQNLAQTFFHTIFSPPFLYVFVAIFVVAFVIIPSLIVTVRCFQKARISKNKFILDYMTNEINQEFLNEQNLIVDAFDADSFDLDGDEMISWHDDSEGSLGFCSGQNHMTEDEWTENGITMRIVKPEDWNAEVGTSRLNATLPSIKEEAGEAMNEEIGNAEEIIKEKVETPKSVKESPEEPVQPNDQSIHTPMANIVTAQIDTTPPLQSVVADSPEHEPPEQSLQLLDEDYLLTPPPTTAAYRILPSPAQTPSPGVSEKSESTSDSSDSDSDSSSGTDTNSNSMNDSEQDVNQQTPSRHTKRLRRKKRRQPRANQSHPSSKKFNTTPTRTHRHPTPNNKTPSRKRTATASDDQQVGTSKDPQQAEMGVSDETCSTGSCCTDHTAAPTLATHVQIPVCSECNTLFATRTCTTHTWDNQKKLFCRVCWTKTHAKLVPIPPPNLPQPSSKSKRRSQKKKNEEQGADTSQTQKLVSVISKNNKVPKLIQMESPIVKLFLLWKRKYRPSDEHSRMTSLLRGKKQILHFETDQLPHHHSMEHLMVCENIGCPHRTEEWLDDFFGKMEKGHFEQVTPTAHIPSVAVDPLLPASGVIVPSPTSQFKQPSLINCLRQFKSEHSNPEECGTWKHSKRQMYLFVCPLCNTVLCEKCYYDHIECVHDLDLTYSTTRSIGSPGVLIECDLCRRNEAAFYCNDCQYVANENDQDWMACDENQYLVTDIKKGLEENGTEITKESRFESKPSIRTE</sequence>
<feature type="compositionally biased region" description="Polar residues" evidence="1">
    <location>
        <begin position="1420"/>
        <end position="1434"/>
    </location>
</feature>
<feature type="region of interest" description="Disordered" evidence="1">
    <location>
        <begin position="1506"/>
        <end position="1543"/>
    </location>
</feature>
<dbReference type="Proteomes" id="UP001281761">
    <property type="component" value="Unassembled WGS sequence"/>
</dbReference>
<feature type="compositionally biased region" description="Polar residues" evidence="1">
    <location>
        <begin position="1386"/>
        <end position="1396"/>
    </location>
</feature>
<keyword evidence="2" id="KW-1133">Transmembrane helix</keyword>